<evidence type="ECO:0000256" key="1">
    <source>
        <dbReference type="SAM" id="Phobius"/>
    </source>
</evidence>
<proteinExistence type="predicted"/>
<gene>
    <name evidence="2" type="ORF">A2961_05115</name>
</gene>
<sequence length="185" mass="19680">MRRGIAFLSVIMIVAVVVITAVVFSSLTSTPGTTPAPAIESTFSLVPTTTPTPKPTPKPTLKPTVMPVKTITPTPVATVVSGGCSKFDPTAGLATITITLKEKDSKPLVGDWIVKIKPTGSCQGILPPNWGSQLNEVIKQPNYTYTSPGMHPGQFRVDVQYHYTGEGFDWDGTSGGHSREIQVSN</sequence>
<evidence type="ECO:0000313" key="2">
    <source>
        <dbReference type="EMBL" id="OGM62124.1"/>
    </source>
</evidence>
<dbReference type="STRING" id="1802519.A2961_05115"/>
<dbReference type="EMBL" id="MGHF01000029">
    <property type="protein sequence ID" value="OGM62124.1"/>
    <property type="molecule type" value="Genomic_DNA"/>
</dbReference>
<dbReference type="Proteomes" id="UP000177082">
    <property type="component" value="Unassembled WGS sequence"/>
</dbReference>
<accession>A0A1F8BDK7</accession>
<name>A0A1F8BDK7_9BACT</name>
<dbReference type="AlphaFoldDB" id="A0A1F8BDK7"/>
<protein>
    <submittedName>
        <fullName evidence="2">Uncharacterized protein</fullName>
    </submittedName>
</protein>
<comment type="caution">
    <text evidence="2">The sequence shown here is derived from an EMBL/GenBank/DDBJ whole genome shotgun (WGS) entry which is preliminary data.</text>
</comment>
<organism evidence="2 3">
    <name type="scientific">Candidatus Woesebacteria bacterium RIFCSPLOWO2_01_FULL_39_21</name>
    <dbReference type="NCBI Taxonomy" id="1802519"/>
    <lineage>
        <taxon>Bacteria</taxon>
        <taxon>Candidatus Woeseibacteriota</taxon>
    </lineage>
</organism>
<feature type="transmembrane region" description="Helical" evidence="1">
    <location>
        <begin position="7"/>
        <end position="27"/>
    </location>
</feature>
<keyword evidence="1" id="KW-0472">Membrane</keyword>
<reference evidence="2 3" key="1">
    <citation type="journal article" date="2016" name="Nat. Commun.">
        <title>Thousands of microbial genomes shed light on interconnected biogeochemical processes in an aquifer system.</title>
        <authorList>
            <person name="Anantharaman K."/>
            <person name="Brown C.T."/>
            <person name="Hug L.A."/>
            <person name="Sharon I."/>
            <person name="Castelle C.J."/>
            <person name="Probst A.J."/>
            <person name="Thomas B.C."/>
            <person name="Singh A."/>
            <person name="Wilkins M.J."/>
            <person name="Karaoz U."/>
            <person name="Brodie E.L."/>
            <person name="Williams K.H."/>
            <person name="Hubbard S.S."/>
            <person name="Banfield J.F."/>
        </authorList>
    </citation>
    <scope>NUCLEOTIDE SEQUENCE [LARGE SCALE GENOMIC DNA]</scope>
</reference>
<evidence type="ECO:0000313" key="3">
    <source>
        <dbReference type="Proteomes" id="UP000177082"/>
    </source>
</evidence>
<keyword evidence="1" id="KW-1133">Transmembrane helix</keyword>
<keyword evidence="1" id="KW-0812">Transmembrane</keyword>